<dbReference type="GO" id="GO:0003677">
    <property type="term" value="F:DNA binding"/>
    <property type="evidence" value="ECO:0007669"/>
    <property type="project" value="UniProtKB-KW"/>
</dbReference>
<dbReference type="Pfam" id="PF00216">
    <property type="entry name" value="Bac_DNA_binding"/>
    <property type="match status" value="1"/>
</dbReference>
<dbReference type="AlphaFoldDB" id="A0A242MIJ5"/>
<dbReference type="InterPro" id="IPR000119">
    <property type="entry name" value="Hist_DNA-bd"/>
</dbReference>
<dbReference type="SUPFAM" id="SSF47729">
    <property type="entry name" value="IHF-like DNA-binding proteins"/>
    <property type="match status" value="1"/>
</dbReference>
<evidence type="ECO:0000313" key="3">
    <source>
        <dbReference type="EMBL" id="OTP70778.1"/>
    </source>
</evidence>
<sequence length="43" mass="4751">MFQHRRAYCTNGSHPKTAAALRIAASTTVKFTAGRLFKDAINQ</sequence>
<comment type="caution">
    <text evidence="3">The sequence shown here is derived from an EMBL/GenBank/DDBJ whole genome shotgun (WGS) entry which is preliminary data.</text>
</comment>
<organism evidence="3 4">
    <name type="scientific">Caballeronia sordidicola</name>
    <name type="common">Burkholderia sordidicola</name>
    <dbReference type="NCBI Taxonomy" id="196367"/>
    <lineage>
        <taxon>Bacteria</taxon>
        <taxon>Pseudomonadati</taxon>
        <taxon>Pseudomonadota</taxon>
        <taxon>Betaproteobacteria</taxon>
        <taxon>Burkholderiales</taxon>
        <taxon>Burkholderiaceae</taxon>
        <taxon>Caballeronia</taxon>
    </lineage>
</organism>
<dbReference type="EMBL" id="NBTZ01000104">
    <property type="protein sequence ID" value="OTP70778.1"/>
    <property type="molecule type" value="Genomic_DNA"/>
</dbReference>
<evidence type="ECO:0000256" key="2">
    <source>
        <dbReference type="ARBA" id="ARBA00023125"/>
    </source>
</evidence>
<name>A0A242MIJ5_CABSO</name>
<dbReference type="Proteomes" id="UP000195221">
    <property type="component" value="Unassembled WGS sequence"/>
</dbReference>
<evidence type="ECO:0000313" key="4">
    <source>
        <dbReference type="Proteomes" id="UP000195221"/>
    </source>
</evidence>
<gene>
    <name evidence="3" type="ORF">PAMC26577_25875</name>
</gene>
<dbReference type="Gene3D" id="4.10.520.10">
    <property type="entry name" value="IHF-like DNA-binding proteins"/>
    <property type="match status" value="1"/>
</dbReference>
<reference evidence="3 4" key="1">
    <citation type="submission" date="2017-03" db="EMBL/GenBank/DDBJ databases">
        <title>Genome analysis of strain PAMC 26577.</title>
        <authorList>
            <person name="Oh H.-M."/>
            <person name="Yang J.-A."/>
        </authorList>
    </citation>
    <scope>NUCLEOTIDE SEQUENCE [LARGE SCALE GENOMIC DNA]</scope>
    <source>
        <strain evidence="3 4">PAMC 26577</strain>
    </source>
</reference>
<dbReference type="GO" id="GO:0030527">
    <property type="term" value="F:structural constituent of chromatin"/>
    <property type="evidence" value="ECO:0007669"/>
    <property type="project" value="InterPro"/>
</dbReference>
<keyword evidence="2" id="KW-0238">DNA-binding</keyword>
<dbReference type="InterPro" id="IPR010992">
    <property type="entry name" value="IHF-like_DNA-bd_dom_sf"/>
</dbReference>
<evidence type="ECO:0000256" key="1">
    <source>
        <dbReference type="ARBA" id="ARBA00010529"/>
    </source>
</evidence>
<accession>A0A242MIJ5</accession>
<comment type="similarity">
    <text evidence="1">Belongs to the bacterial histone-like protein family.</text>
</comment>
<proteinExistence type="inferred from homology"/>
<protein>
    <submittedName>
        <fullName evidence="3">Uncharacterized protein</fullName>
    </submittedName>
</protein>